<dbReference type="NCBIfam" id="TIGR00254">
    <property type="entry name" value="GGDEF"/>
    <property type="match status" value="1"/>
</dbReference>
<dbReference type="Proteomes" id="UP000295773">
    <property type="component" value="Unassembled WGS sequence"/>
</dbReference>
<dbReference type="PANTHER" id="PTHR45138">
    <property type="entry name" value="REGULATORY COMPONENTS OF SENSORY TRANSDUCTION SYSTEM"/>
    <property type="match status" value="1"/>
</dbReference>
<dbReference type="Gene3D" id="3.30.70.270">
    <property type="match status" value="1"/>
</dbReference>
<dbReference type="SUPFAM" id="SSF55073">
    <property type="entry name" value="Nucleotide cyclase"/>
    <property type="match status" value="1"/>
</dbReference>
<protein>
    <submittedName>
        <fullName evidence="2">Diguanylate cyclase (GGDEF)-like protein</fullName>
    </submittedName>
</protein>
<proteinExistence type="predicted"/>
<dbReference type="PROSITE" id="PS50887">
    <property type="entry name" value="GGDEF"/>
    <property type="match status" value="1"/>
</dbReference>
<feature type="domain" description="GGDEF" evidence="1">
    <location>
        <begin position="385"/>
        <end position="516"/>
    </location>
</feature>
<comment type="caution">
    <text evidence="2">The sequence shown here is derived from an EMBL/GenBank/DDBJ whole genome shotgun (WGS) entry which is preliminary data.</text>
</comment>
<dbReference type="Gene3D" id="1.25.40.10">
    <property type="entry name" value="Tetratricopeptide repeat domain"/>
    <property type="match status" value="1"/>
</dbReference>
<dbReference type="RefSeq" id="WP_132224037.1">
    <property type="nucleotide sequence ID" value="NZ_JANKBG010000004.1"/>
</dbReference>
<reference evidence="2 3" key="1">
    <citation type="submission" date="2019-03" db="EMBL/GenBank/DDBJ databases">
        <title>Genomic Encyclopedia of Type Strains, Phase IV (KMG-IV): sequencing the most valuable type-strain genomes for metagenomic binning, comparative biology and taxonomic classification.</title>
        <authorList>
            <person name="Goeker M."/>
        </authorList>
    </citation>
    <scope>NUCLEOTIDE SEQUENCE [LARGE SCALE GENOMIC DNA]</scope>
    <source>
        <strain evidence="2 3">DSM 29481</strain>
    </source>
</reference>
<gene>
    <name evidence="2" type="ORF">EDD61_10459</name>
</gene>
<accession>A0A4R3TJG2</accession>
<keyword evidence="3" id="KW-1185">Reference proteome</keyword>
<organism evidence="2 3">
    <name type="scientific">Longicatena caecimuris</name>
    <dbReference type="NCBI Taxonomy" id="1796635"/>
    <lineage>
        <taxon>Bacteria</taxon>
        <taxon>Bacillati</taxon>
        <taxon>Bacillota</taxon>
        <taxon>Erysipelotrichia</taxon>
        <taxon>Erysipelotrichales</taxon>
        <taxon>Erysipelotrichaceae</taxon>
        <taxon>Longicatena</taxon>
    </lineage>
</organism>
<dbReference type="InterPro" id="IPR029787">
    <property type="entry name" value="Nucleotide_cyclase"/>
</dbReference>
<dbReference type="SUPFAM" id="SSF48452">
    <property type="entry name" value="TPR-like"/>
    <property type="match status" value="1"/>
</dbReference>
<dbReference type="EMBL" id="SMBP01000004">
    <property type="protein sequence ID" value="TCU62421.1"/>
    <property type="molecule type" value="Genomic_DNA"/>
</dbReference>
<dbReference type="InterPro" id="IPR050469">
    <property type="entry name" value="Diguanylate_Cyclase"/>
</dbReference>
<dbReference type="SMART" id="SM00267">
    <property type="entry name" value="GGDEF"/>
    <property type="match status" value="1"/>
</dbReference>
<evidence type="ECO:0000259" key="1">
    <source>
        <dbReference type="PROSITE" id="PS50887"/>
    </source>
</evidence>
<dbReference type="PANTHER" id="PTHR45138:SF9">
    <property type="entry name" value="DIGUANYLATE CYCLASE DGCM-RELATED"/>
    <property type="match status" value="1"/>
</dbReference>
<dbReference type="GO" id="GO:0052621">
    <property type="term" value="F:diguanylate cyclase activity"/>
    <property type="evidence" value="ECO:0007669"/>
    <property type="project" value="TreeGrafter"/>
</dbReference>
<dbReference type="InterPro" id="IPR000160">
    <property type="entry name" value="GGDEF_dom"/>
</dbReference>
<dbReference type="InterPro" id="IPR043128">
    <property type="entry name" value="Rev_trsase/Diguanyl_cyclase"/>
</dbReference>
<dbReference type="AlphaFoldDB" id="A0A4R3TJG2"/>
<dbReference type="InterPro" id="IPR011990">
    <property type="entry name" value="TPR-like_helical_dom_sf"/>
</dbReference>
<evidence type="ECO:0000313" key="2">
    <source>
        <dbReference type="EMBL" id="TCU62421.1"/>
    </source>
</evidence>
<sequence length="696" mass="82951">MTETIFETLLREMEEQQKLHHLSIVEKKAKQLLKLAEKEQNHYYESIAWYFISLLSFYNEDKQKAMKACGQGLKLCESADNVRYEIRLMNLAGILYADSSNELTALHHFINAYFLSKEHPEYGFMQLILKNMGTLFFSIGMYQEALQYYTEAFDYMLLDKFEKGDLQIVISHIMFTLARMNEQEEVRIWKKKYDELDNELAKIPEEYVLSELYLDVCAHTTSKVPEKMEQVLKNLYQEEDYSHIKNCMFFMLEMSLHMKNDSLFIKLYQTANKLFKDMKNPYFEEELSQIYIQYLKEFHKDNLKDEIYHHYEIYQKAQSFNLENRKISMKVKMDLENTLYKQRKIIENNQKLMQYTELDDFTGVLKKTAFRKQTIEKLQRRNKDQKAFFLMMDIDNFKHINDSYGHMIGDRVIKEIVAIIKNNVDQNTLIGRVGGDEFAIYADHVYELYKIENCVEKIKNDVQDIKIRNVKKRISISIGICEASDDDSYDIIYKKADHALYEAKLSGRNQYVVYEEDNVQEETLLPMHSNEFSKLSISAVLPKVFMILNTEKKSSTILDRAICYIGRILHIQDLFLLYFIDRKKEQGYLKVFNLNDKSIRSQAIYHIEEGYFNEFDETGLFQNHNLNHCDFPYETKYKENHIMSTIQKKIEYDGHFYGIVGMNKKSRQVWNIKDVLLIENMACAFSTYFEDWRKQD</sequence>
<evidence type="ECO:0000313" key="3">
    <source>
        <dbReference type="Proteomes" id="UP000295773"/>
    </source>
</evidence>
<dbReference type="Pfam" id="PF00990">
    <property type="entry name" value="GGDEF"/>
    <property type="match status" value="1"/>
</dbReference>
<dbReference type="CDD" id="cd01949">
    <property type="entry name" value="GGDEF"/>
    <property type="match status" value="1"/>
</dbReference>
<name>A0A4R3TJG2_9FIRM</name>